<dbReference type="GO" id="GO:0005666">
    <property type="term" value="C:RNA polymerase III complex"/>
    <property type="evidence" value="ECO:0007669"/>
    <property type="project" value="TreeGrafter"/>
</dbReference>
<dbReference type="PANTHER" id="PTHR12069">
    <property type="entry name" value="DNA-DIRECTED RNA POLYMERASES III 80 KDA POLYPEPTIDE RNA POLYMERASE III SUBUNIT 5"/>
    <property type="match status" value="1"/>
</dbReference>
<evidence type="ECO:0000256" key="1">
    <source>
        <dbReference type="SAM" id="MobiDB-lite"/>
    </source>
</evidence>
<dbReference type="Pfam" id="PF04801">
    <property type="entry name" value="RPC5"/>
    <property type="match status" value="1"/>
</dbReference>
<feature type="region of interest" description="Disordered" evidence="1">
    <location>
        <begin position="1"/>
        <end position="36"/>
    </location>
</feature>
<protein>
    <submittedName>
        <fullName evidence="2">CIC11C00000001221</fullName>
    </submittedName>
</protein>
<name>A0A1L0DL67_9ASCO</name>
<evidence type="ECO:0000313" key="2">
    <source>
        <dbReference type="EMBL" id="SGZ57308.1"/>
    </source>
</evidence>
<dbReference type="EMBL" id="LT635761">
    <property type="protein sequence ID" value="SGZ57308.1"/>
    <property type="molecule type" value="Genomic_DNA"/>
</dbReference>
<dbReference type="STRING" id="45354.A0A1L0DL67"/>
<gene>
    <name evidence="2" type="ORF">SAMEA4029010_CIC11G00000001221</name>
</gene>
<sequence length="260" mass="28698">MDKSQLFVQEEEEISDSPAFDQYEDSHEQPLEEDDDPIIQSIPIIHGALPSRESQTIHVLQYSGRPKSRPFSTDQLKATVKPHSKVVELKIPMDTLKFYDEARADELGTRVEALSLLGVLTNTDGGLYIGKVVEKQGKSQVVLVPLDSTAQLRPLFKYIDDMDSARSAQVRQEASTADPVKPTAVLVLQTASKAGQFNAEGAALSTIGSCLRHIKQFNEESWETLSWRNLEDSSTSTLKKAIESPSEESVATSTLFGEFA</sequence>
<dbReference type="GO" id="GO:0042797">
    <property type="term" value="P:tRNA transcription by RNA polymerase III"/>
    <property type="evidence" value="ECO:0007669"/>
    <property type="project" value="TreeGrafter"/>
</dbReference>
<dbReference type="InterPro" id="IPR006886">
    <property type="entry name" value="RNA_pol_III_Rpc5"/>
</dbReference>
<evidence type="ECO:0000313" key="3">
    <source>
        <dbReference type="Proteomes" id="UP000182334"/>
    </source>
</evidence>
<dbReference type="AlphaFoldDB" id="A0A1L0DL67"/>
<proteinExistence type="predicted"/>
<accession>A0A1L0DL67</accession>
<organism evidence="2 3">
    <name type="scientific">Sungouiella intermedia</name>
    <dbReference type="NCBI Taxonomy" id="45354"/>
    <lineage>
        <taxon>Eukaryota</taxon>
        <taxon>Fungi</taxon>
        <taxon>Dikarya</taxon>
        <taxon>Ascomycota</taxon>
        <taxon>Saccharomycotina</taxon>
        <taxon>Pichiomycetes</taxon>
        <taxon>Metschnikowiaceae</taxon>
        <taxon>Sungouiella</taxon>
    </lineage>
</organism>
<dbReference type="Proteomes" id="UP000182334">
    <property type="component" value="Chromosome VI"/>
</dbReference>
<reference evidence="2 3" key="1">
    <citation type="submission" date="2016-10" db="EMBL/GenBank/DDBJ databases">
        <authorList>
            <person name="de Groot N.N."/>
        </authorList>
    </citation>
    <scope>NUCLEOTIDE SEQUENCE [LARGE SCALE GENOMIC DNA]</scope>
    <source>
        <strain evidence="2 3">CBS 141442</strain>
    </source>
</reference>
<dbReference type="PANTHER" id="PTHR12069:SF0">
    <property type="entry name" value="DNA-DIRECTED RNA POLYMERASE III SUBUNIT RPC5"/>
    <property type="match status" value="1"/>
</dbReference>
<keyword evidence="3" id="KW-1185">Reference proteome</keyword>
<dbReference type="OrthoDB" id="340681at2759"/>